<proteinExistence type="predicted"/>
<accession>A0A6J4TFK1</accession>
<dbReference type="EMBL" id="CADCVQ010000141">
    <property type="protein sequence ID" value="CAA9520750.1"/>
    <property type="molecule type" value="Genomic_DNA"/>
</dbReference>
<dbReference type="InterPro" id="IPR050446">
    <property type="entry name" value="FAD-oxidoreductase/Apoptosis"/>
</dbReference>
<dbReference type="Gene3D" id="3.30.390.30">
    <property type="match status" value="1"/>
</dbReference>
<dbReference type="PRINTS" id="PR00368">
    <property type="entry name" value="FADPNR"/>
</dbReference>
<dbReference type="AlphaFoldDB" id="A0A6J4TFK1"/>
<feature type="domain" description="FAD/NAD(P)-binding" evidence="5">
    <location>
        <begin position="1"/>
        <end position="287"/>
    </location>
</feature>
<gene>
    <name evidence="7" type="ORF">AVDCRST_MAG67-3355</name>
</gene>
<organism evidence="7">
    <name type="scientific">uncultured Solirubrobacteraceae bacterium</name>
    <dbReference type="NCBI Taxonomy" id="1162706"/>
    <lineage>
        <taxon>Bacteria</taxon>
        <taxon>Bacillati</taxon>
        <taxon>Actinomycetota</taxon>
        <taxon>Thermoleophilia</taxon>
        <taxon>Solirubrobacterales</taxon>
        <taxon>Solirubrobacteraceae</taxon>
        <taxon>environmental samples</taxon>
    </lineage>
</organism>
<dbReference type="InterPro" id="IPR016156">
    <property type="entry name" value="FAD/NAD-linked_Rdtase_dimer_sf"/>
</dbReference>
<evidence type="ECO:0000256" key="3">
    <source>
        <dbReference type="ARBA" id="ARBA00022827"/>
    </source>
</evidence>
<dbReference type="SUPFAM" id="SSF55424">
    <property type="entry name" value="FAD/NAD-linked reductases, dimerisation (C-terminal) domain"/>
    <property type="match status" value="1"/>
</dbReference>
<dbReference type="SUPFAM" id="SSF51905">
    <property type="entry name" value="FAD/NAD(P)-binding domain"/>
    <property type="match status" value="2"/>
</dbReference>
<dbReference type="InterPro" id="IPR023753">
    <property type="entry name" value="FAD/NAD-binding_dom"/>
</dbReference>
<dbReference type="GO" id="GO:0016651">
    <property type="term" value="F:oxidoreductase activity, acting on NAD(P)H"/>
    <property type="evidence" value="ECO:0007669"/>
    <property type="project" value="TreeGrafter"/>
</dbReference>
<dbReference type="InterPro" id="IPR036188">
    <property type="entry name" value="FAD/NAD-bd_sf"/>
</dbReference>
<evidence type="ECO:0000313" key="7">
    <source>
        <dbReference type="EMBL" id="CAA9520750.1"/>
    </source>
</evidence>
<protein>
    <submittedName>
        <fullName evidence="7">Ferredoxin reductase</fullName>
    </submittedName>
</protein>
<reference evidence="7" key="1">
    <citation type="submission" date="2020-02" db="EMBL/GenBank/DDBJ databases">
        <authorList>
            <person name="Meier V. D."/>
        </authorList>
    </citation>
    <scope>NUCLEOTIDE SEQUENCE</scope>
    <source>
        <strain evidence="7">AVDCRST_MAG67</strain>
    </source>
</reference>
<dbReference type="PANTHER" id="PTHR43557:SF2">
    <property type="entry name" value="RIESKE DOMAIN-CONTAINING PROTEIN-RELATED"/>
    <property type="match status" value="1"/>
</dbReference>
<keyword evidence="3" id="KW-0274">FAD</keyword>
<dbReference type="Pfam" id="PF07992">
    <property type="entry name" value="Pyr_redox_2"/>
    <property type="match status" value="1"/>
</dbReference>
<dbReference type="InterPro" id="IPR028202">
    <property type="entry name" value="Reductase_C"/>
</dbReference>
<keyword evidence="4" id="KW-0560">Oxidoreductase</keyword>
<dbReference type="PANTHER" id="PTHR43557">
    <property type="entry name" value="APOPTOSIS-INDUCING FACTOR 1"/>
    <property type="match status" value="1"/>
</dbReference>
<comment type="cofactor">
    <cofactor evidence="1">
        <name>FAD</name>
        <dbReference type="ChEBI" id="CHEBI:57692"/>
    </cofactor>
</comment>
<dbReference type="Gene3D" id="3.50.50.60">
    <property type="entry name" value="FAD/NAD(P)-binding domain"/>
    <property type="match status" value="2"/>
</dbReference>
<evidence type="ECO:0000259" key="5">
    <source>
        <dbReference type="Pfam" id="PF07992"/>
    </source>
</evidence>
<keyword evidence="2" id="KW-0285">Flavoprotein</keyword>
<dbReference type="Pfam" id="PF14759">
    <property type="entry name" value="Reductase_C"/>
    <property type="match status" value="1"/>
</dbReference>
<dbReference type="PRINTS" id="PR00411">
    <property type="entry name" value="PNDRDTASEI"/>
</dbReference>
<feature type="domain" description="Reductase C-terminal" evidence="6">
    <location>
        <begin position="307"/>
        <end position="369"/>
    </location>
</feature>
<name>A0A6J4TFK1_9ACTN</name>
<evidence type="ECO:0000256" key="4">
    <source>
        <dbReference type="ARBA" id="ARBA00023002"/>
    </source>
</evidence>
<dbReference type="GO" id="GO:0005737">
    <property type="term" value="C:cytoplasm"/>
    <property type="evidence" value="ECO:0007669"/>
    <property type="project" value="TreeGrafter"/>
</dbReference>
<evidence type="ECO:0000259" key="6">
    <source>
        <dbReference type="Pfam" id="PF14759"/>
    </source>
</evidence>
<sequence>MRIVIAGGGLAAQRCCAALRRLGHDGPITLVGDEPLLPYDRPPLSKDWLAGKVDEAALLLRPAGWYAEHDIEVRLRARAARLYAIARRLRLAGGEELRYDRLLIATGARARTLPGTERFENVGVLRSAADATVLRSTLRPGTRLVIVGAGFVGLEAAATARALGVDVTVIDAAATPLQAVVGPQLGAWFAAMHRDEGVDLRCSSGVDGFDAAGDVVRAVGLRDGTRIECDAVLVGIGVVPATEWLAGSPLEGSGVEVGDDGRSAIEDVFAAGDAARGAHWEAASRQGAAAAHSMLGLQAPAAGPASFWSDQYATRIQLLGDPRGATQLQIDGDPQSRDFTALYVRDGLVVAGLLAGRPRALPALRAQLGHPQRERNPA</sequence>
<evidence type="ECO:0000256" key="1">
    <source>
        <dbReference type="ARBA" id="ARBA00001974"/>
    </source>
</evidence>
<evidence type="ECO:0000256" key="2">
    <source>
        <dbReference type="ARBA" id="ARBA00022630"/>
    </source>
</evidence>